<proteinExistence type="inferred from homology"/>
<dbReference type="PANTHER" id="PTHR11380:SF5">
    <property type="entry name" value="TRANSCRIPTION INITIATION FACTOR TFIID SUBUNIT 13"/>
    <property type="match status" value="1"/>
</dbReference>
<dbReference type="GO" id="GO:0046982">
    <property type="term" value="F:protein heterodimerization activity"/>
    <property type="evidence" value="ECO:0007669"/>
    <property type="project" value="InterPro"/>
</dbReference>
<dbReference type="Proteomes" id="UP001142055">
    <property type="component" value="Chromosome 1"/>
</dbReference>
<keyword evidence="3" id="KW-0804">Transcription</keyword>
<dbReference type="SUPFAM" id="SSF47113">
    <property type="entry name" value="Histone-fold"/>
    <property type="match status" value="1"/>
</dbReference>
<organism evidence="7 8">
    <name type="scientific">Blomia tropicalis</name>
    <name type="common">Mite</name>
    <dbReference type="NCBI Taxonomy" id="40697"/>
    <lineage>
        <taxon>Eukaryota</taxon>
        <taxon>Metazoa</taxon>
        <taxon>Ecdysozoa</taxon>
        <taxon>Arthropoda</taxon>
        <taxon>Chelicerata</taxon>
        <taxon>Arachnida</taxon>
        <taxon>Acari</taxon>
        <taxon>Acariformes</taxon>
        <taxon>Sarcoptiformes</taxon>
        <taxon>Astigmata</taxon>
        <taxon>Glycyphagoidea</taxon>
        <taxon>Echimyopodidae</taxon>
        <taxon>Blomia</taxon>
    </lineage>
</organism>
<accession>A0A9Q0MEQ4</accession>
<evidence type="ECO:0000256" key="1">
    <source>
        <dbReference type="ARBA" id="ARBA00004123"/>
    </source>
</evidence>
<sequence length="209" mass="24000">MSETKPKFTIAQSNCGNSQKIMLSSTSTTTSSNKNVNNNNSTRLVTSNFNRLYPVRNFHPYSRNIPMTNRSIRTSTAMINHCSSINVPIPIVQTKGMDTTTGMITSQPNTERKRIFSKELRCMMYGFGDDLNPYTESVDMIEDLVLQFITDVTMKALNFGANDRISIDDLLYILRKDPKKYCRLKELLDMNHELRQARKAFDEIKYIES</sequence>
<evidence type="ECO:0000256" key="4">
    <source>
        <dbReference type="ARBA" id="ARBA00023242"/>
    </source>
</evidence>
<dbReference type="CDD" id="cd07978">
    <property type="entry name" value="HFD_TAF13"/>
    <property type="match status" value="1"/>
</dbReference>
<keyword evidence="2" id="KW-0805">Transcription regulation</keyword>
<dbReference type="InterPro" id="IPR009072">
    <property type="entry name" value="Histone-fold"/>
</dbReference>
<gene>
    <name evidence="7" type="ORF">RDWZM_003368</name>
</gene>
<dbReference type="Gene3D" id="1.10.20.10">
    <property type="entry name" value="Histone, subunit A"/>
    <property type="match status" value="1"/>
</dbReference>
<keyword evidence="8" id="KW-1185">Reference proteome</keyword>
<protein>
    <recommendedName>
        <fullName evidence="6">Transcription initiation factor TFIID subunit 13</fullName>
    </recommendedName>
</protein>
<dbReference type="Pfam" id="PF02269">
    <property type="entry name" value="TFIID-18kDa"/>
    <property type="match status" value="1"/>
</dbReference>
<dbReference type="AlphaFoldDB" id="A0A9Q0MEQ4"/>
<dbReference type="PANTHER" id="PTHR11380">
    <property type="entry name" value="TRANSCRIPTION INITIATION FACTOR TFIID/SUPT3-RELATED"/>
    <property type="match status" value="1"/>
</dbReference>
<evidence type="ECO:0000256" key="5">
    <source>
        <dbReference type="ARBA" id="ARBA00038392"/>
    </source>
</evidence>
<dbReference type="InterPro" id="IPR003195">
    <property type="entry name" value="TFIID_TAF13"/>
</dbReference>
<comment type="caution">
    <text evidence="7">The sequence shown here is derived from an EMBL/GenBank/DDBJ whole genome shotgun (WGS) entry which is preliminary data.</text>
</comment>
<evidence type="ECO:0000256" key="2">
    <source>
        <dbReference type="ARBA" id="ARBA00023015"/>
    </source>
</evidence>
<name>A0A9Q0MEQ4_BLOTA</name>
<evidence type="ECO:0000313" key="7">
    <source>
        <dbReference type="EMBL" id="KAJ6224823.1"/>
    </source>
</evidence>
<reference evidence="7" key="1">
    <citation type="submission" date="2022-12" db="EMBL/GenBank/DDBJ databases">
        <title>Genome assemblies of Blomia tropicalis.</title>
        <authorList>
            <person name="Cui Y."/>
        </authorList>
    </citation>
    <scope>NUCLEOTIDE SEQUENCE</scope>
    <source>
        <tissue evidence="7">Adult mites</tissue>
    </source>
</reference>
<evidence type="ECO:0000256" key="6">
    <source>
        <dbReference type="ARBA" id="ARBA00040136"/>
    </source>
</evidence>
<dbReference type="GO" id="GO:0005669">
    <property type="term" value="C:transcription factor TFIID complex"/>
    <property type="evidence" value="ECO:0007669"/>
    <property type="project" value="TreeGrafter"/>
</dbReference>
<comment type="similarity">
    <text evidence="5">Belongs to the TAF13 family.</text>
</comment>
<dbReference type="GO" id="GO:0006366">
    <property type="term" value="P:transcription by RNA polymerase II"/>
    <property type="evidence" value="ECO:0007669"/>
    <property type="project" value="InterPro"/>
</dbReference>
<comment type="subcellular location">
    <subcellularLocation>
        <location evidence="1">Nucleus</location>
    </subcellularLocation>
</comment>
<keyword evidence="4" id="KW-0539">Nucleus</keyword>
<evidence type="ECO:0000256" key="3">
    <source>
        <dbReference type="ARBA" id="ARBA00023163"/>
    </source>
</evidence>
<dbReference type="EMBL" id="JAPWDV010000001">
    <property type="protein sequence ID" value="KAJ6224823.1"/>
    <property type="molecule type" value="Genomic_DNA"/>
</dbReference>
<evidence type="ECO:0000313" key="8">
    <source>
        <dbReference type="Proteomes" id="UP001142055"/>
    </source>
</evidence>